<keyword evidence="4" id="KW-0479">Metal-binding</keyword>
<dbReference type="EMBL" id="JAIXMP010000019">
    <property type="protein sequence ID" value="KAI9258074.1"/>
    <property type="molecule type" value="Genomic_DNA"/>
</dbReference>
<dbReference type="Gene3D" id="1.10.600.10">
    <property type="entry name" value="Farnesyl Diphosphate Synthase"/>
    <property type="match status" value="1"/>
</dbReference>
<comment type="similarity">
    <text evidence="2 7">Belongs to the FPP/GGPP synthase family.</text>
</comment>
<evidence type="ECO:0000313" key="9">
    <source>
        <dbReference type="Proteomes" id="UP001209540"/>
    </source>
</evidence>
<dbReference type="GO" id="GO:0006744">
    <property type="term" value="P:ubiquinone biosynthetic process"/>
    <property type="evidence" value="ECO:0007669"/>
    <property type="project" value="TreeGrafter"/>
</dbReference>
<evidence type="ECO:0000256" key="2">
    <source>
        <dbReference type="ARBA" id="ARBA00006706"/>
    </source>
</evidence>
<dbReference type="InterPro" id="IPR008949">
    <property type="entry name" value="Isoprenoid_synthase_dom_sf"/>
</dbReference>
<name>A0AAD5PCN3_9FUNG</name>
<evidence type="ECO:0000313" key="8">
    <source>
        <dbReference type="EMBL" id="KAI9258074.1"/>
    </source>
</evidence>
<evidence type="ECO:0000256" key="5">
    <source>
        <dbReference type="ARBA" id="ARBA00022842"/>
    </source>
</evidence>
<dbReference type="InterPro" id="IPR000092">
    <property type="entry name" value="Polyprenyl_synt"/>
</dbReference>
<protein>
    <submittedName>
        <fullName evidence="8">Isoprenoid synthase domain-containing protein</fullName>
    </submittedName>
</protein>
<keyword evidence="3 7" id="KW-0808">Transferase</keyword>
<dbReference type="Proteomes" id="UP001209540">
    <property type="component" value="Unassembled WGS sequence"/>
</dbReference>
<proteinExistence type="inferred from homology"/>
<gene>
    <name evidence="8" type="ORF">BDA99DRAFT_515152</name>
</gene>
<accession>A0AAD5PCN3</accession>
<dbReference type="AlphaFoldDB" id="A0AAD5PCN3"/>
<keyword evidence="6" id="KW-0414">Isoprene biosynthesis</keyword>
<dbReference type="GO" id="GO:0046872">
    <property type="term" value="F:metal ion binding"/>
    <property type="evidence" value="ECO:0007669"/>
    <property type="project" value="UniProtKB-KW"/>
</dbReference>
<organism evidence="8 9">
    <name type="scientific">Phascolomyces articulosus</name>
    <dbReference type="NCBI Taxonomy" id="60185"/>
    <lineage>
        <taxon>Eukaryota</taxon>
        <taxon>Fungi</taxon>
        <taxon>Fungi incertae sedis</taxon>
        <taxon>Mucoromycota</taxon>
        <taxon>Mucoromycotina</taxon>
        <taxon>Mucoromycetes</taxon>
        <taxon>Mucorales</taxon>
        <taxon>Lichtheimiaceae</taxon>
        <taxon>Phascolomyces</taxon>
    </lineage>
</organism>
<keyword evidence="5" id="KW-0460">Magnesium</keyword>
<dbReference type="GO" id="GO:1990234">
    <property type="term" value="C:transferase complex"/>
    <property type="evidence" value="ECO:0007669"/>
    <property type="project" value="TreeGrafter"/>
</dbReference>
<sequence length="407" mass="44330">MTLLRPFIRQASRPFHTCRPQFALKPPPVSVAAAAAAALTHGPLSKGIDAFRNTFGSKPLTAPFTGQAETYEQALNEAQGLVVDENGEGDKRLIFDPAKLVGPDLWELKGNLSKLLGSGHPFLNTMMTHFLCDDGQPVRPLLVLLTAQATTGGGQIIDTQRRLAEITQMIHAASLLHDDVLEENGDLGNKMAILAGDFLLSRASLALAYLRNAECVELMATCIAHLVEGEFMDLVKKQPMVLTSESEADHIDNNKKNSALEYYLDQTDMKTASLIAQSCKGSAVLGKASMDDAKYACEFGRHFGVAYQLVEDVLEFSANSSFRAGAPVMFASESIPELLPMIERRFSQPDDHEQARLYVYQSGGLKKTLALAESHCQSAIESINQLPPSDARSALAQLSTNLIRRKN</sequence>
<evidence type="ECO:0000256" key="7">
    <source>
        <dbReference type="RuleBase" id="RU004466"/>
    </source>
</evidence>
<comment type="cofactor">
    <cofactor evidence="1">
        <name>Mg(2+)</name>
        <dbReference type="ChEBI" id="CHEBI:18420"/>
    </cofactor>
</comment>
<dbReference type="PANTHER" id="PTHR12001">
    <property type="entry name" value="GERANYLGERANYL PYROPHOSPHATE SYNTHASE"/>
    <property type="match status" value="1"/>
</dbReference>
<dbReference type="CDD" id="cd00685">
    <property type="entry name" value="Trans_IPPS_HT"/>
    <property type="match status" value="1"/>
</dbReference>
<evidence type="ECO:0000256" key="4">
    <source>
        <dbReference type="ARBA" id="ARBA00022723"/>
    </source>
</evidence>
<evidence type="ECO:0000256" key="6">
    <source>
        <dbReference type="ARBA" id="ARBA00023229"/>
    </source>
</evidence>
<reference evidence="8" key="2">
    <citation type="submission" date="2023-02" db="EMBL/GenBank/DDBJ databases">
        <authorList>
            <consortium name="DOE Joint Genome Institute"/>
            <person name="Mondo S.J."/>
            <person name="Chang Y."/>
            <person name="Wang Y."/>
            <person name="Ahrendt S."/>
            <person name="Andreopoulos W."/>
            <person name="Barry K."/>
            <person name="Beard J."/>
            <person name="Benny G.L."/>
            <person name="Blankenship S."/>
            <person name="Bonito G."/>
            <person name="Cuomo C."/>
            <person name="Desiro A."/>
            <person name="Gervers K.A."/>
            <person name="Hundley H."/>
            <person name="Kuo A."/>
            <person name="LaButti K."/>
            <person name="Lang B.F."/>
            <person name="Lipzen A."/>
            <person name="O'Donnell K."/>
            <person name="Pangilinan J."/>
            <person name="Reynolds N."/>
            <person name="Sandor L."/>
            <person name="Smith M.W."/>
            <person name="Tsang A."/>
            <person name="Grigoriev I.V."/>
            <person name="Stajich J.E."/>
            <person name="Spatafora J.W."/>
        </authorList>
    </citation>
    <scope>NUCLEOTIDE SEQUENCE</scope>
    <source>
        <strain evidence="8">RSA 2281</strain>
    </source>
</reference>
<dbReference type="PANTHER" id="PTHR12001:SF69">
    <property type="entry name" value="ALL TRANS-POLYPRENYL-DIPHOSPHATE SYNTHASE PDSS1"/>
    <property type="match status" value="1"/>
</dbReference>
<evidence type="ECO:0000256" key="1">
    <source>
        <dbReference type="ARBA" id="ARBA00001946"/>
    </source>
</evidence>
<keyword evidence="9" id="KW-1185">Reference proteome</keyword>
<comment type="caution">
    <text evidence="8">The sequence shown here is derived from an EMBL/GenBank/DDBJ whole genome shotgun (WGS) entry which is preliminary data.</text>
</comment>
<dbReference type="SUPFAM" id="SSF48576">
    <property type="entry name" value="Terpenoid synthases"/>
    <property type="match status" value="1"/>
</dbReference>
<dbReference type="GO" id="GO:0004659">
    <property type="term" value="F:prenyltransferase activity"/>
    <property type="evidence" value="ECO:0007669"/>
    <property type="project" value="InterPro"/>
</dbReference>
<dbReference type="Pfam" id="PF00348">
    <property type="entry name" value="polyprenyl_synt"/>
    <property type="match status" value="1"/>
</dbReference>
<evidence type="ECO:0000256" key="3">
    <source>
        <dbReference type="ARBA" id="ARBA00022679"/>
    </source>
</evidence>
<reference evidence="8" key="1">
    <citation type="journal article" date="2022" name="IScience">
        <title>Evolution of zygomycete secretomes and the origins of terrestrial fungal ecologies.</title>
        <authorList>
            <person name="Chang Y."/>
            <person name="Wang Y."/>
            <person name="Mondo S."/>
            <person name="Ahrendt S."/>
            <person name="Andreopoulos W."/>
            <person name="Barry K."/>
            <person name="Beard J."/>
            <person name="Benny G.L."/>
            <person name="Blankenship S."/>
            <person name="Bonito G."/>
            <person name="Cuomo C."/>
            <person name="Desiro A."/>
            <person name="Gervers K.A."/>
            <person name="Hundley H."/>
            <person name="Kuo A."/>
            <person name="LaButti K."/>
            <person name="Lang B.F."/>
            <person name="Lipzen A."/>
            <person name="O'Donnell K."/>
            <person name="Pangilinan J."/>
            <person name="Reynolds N."/>
            <person name="Sandor L."/>
            <person name="Smith M.E."/>
            <person name="Tsang A."/>
            <person name="Grigoriev I.V."/>
            <person name="Stajich J.E."/>
            <person name="Spatafora J.W."/>
        </authorList>
    </citation>
    <scope>NUCLEOTIDE SEQUENCE</scope>
    <source>
        <strain evidence="8">RSA 2281</strain>
    </source>
</reference>
<dbReference type="GO" id="GO:0008299">
    <property type="term" value="P:isoprenoid biosynthetic process"/>
    <property type="evidence" value="ECO:0007669"/>
    <property type="project" value="UniProtKB-KW"/>
</dbReference>